<dbReference type="PRINTS" id="PR00081">
    <property type="entry name" value="GDHRDH"/>
</dbReference>
<keyword evidence="2" id="KW-0560">Oxidoreductase</keyword>
<gene>
    <name evidence="3" type="ORF">HBA54_18460</name>
</gene>
<dbReference type="Gene3D" id="3.40.50.720">
    <property type="entry name" value="NAD(P)-binding Rossmann-like Domain"/>
    <property type="match status" value="1"/>
</dbReference>
<accession>A0A967F050</accession>
<dbReference type="Pfam" id="PF13561">
    <property type="entry name" value="adh_short_C2"/>
    <property type="match status" value="1"/>
</dbReference>
<comment type="caution">
    <text evidence="3">The sequence shown here is derived from an EMBL/GenBank/DDBJ whole genome shotgun (WGS) entry which is preliminary data.</text>
</comment>
<evidence type="ECO:0000256" key="2">
    <source>
        <dbReference type="ARBA" id="ARBA00023002"/>
    </source>
</evidence>
<dbReference type="PANTHER" id="PTHR43639:SF1">
    <property type="entry name" value="SHORT-CHAIN DEHYDROGENASE_REDUCTASE FAMILY PROTEIN"/>
    <property type="match status" value="1"/>
</dbReference>
<evidence type="ECO:0000313" key="4">
    <source>
        <dbReference type="Proteomes" id="UP000761264"/>
    </source>
</evidence>
<name>A0A967F050_9PROT</name>
<proteinExistence type="inferred from homology"/>
<organism evidence="3 4">
    <name type="scientific">Pelagibius litoralis</name>
    <dbReference type="NCBI Taxonomy" id="374515"/>
    <lineage>
        <taxon>Bacteria</taxon>
        <taxon>Pseudomonadati</taxon>
        <taxon>Pseudomonadota</taxon>
        <taxon>Alphaproteobacteria</taxon>
        <taxon>Rhodospirillales</taxon>
        <taxon>Rhodovibrionaceae</taxon>
        <taxon>Pelagibius</taxon>
    </lineage>
</organism>
<evidence type="ECO:0000256" key="1">
    <source>
        <dbReference type="ARBA" id="ARBA00006484"/>
    </source>
</evidence>
<dbReference type="InterPro" id="IPR002347">
    <property type="entry name" value="SDR_fam"/>
</dbReference>
<protein>
    <submittedName>
        <fullName evidence="3">SDR family oxidoreductase</fullName>
    </submittedName>
</protein>
<evidence type="ECO:0000313" key="3">
    <source>
        <dbReference type="EMBL" id="NIA70583.1"/>
    </source>
</evidence>
<keyword evidence="4" id="KW-1185">Reference proteome</keyword>
<dbReference type="PROSITE" id="PS00061">
    <property type="entry name" value="ADH_SHORT"/>
    <property type="match status" value="1"/>
</dbReference>
<dbReference type="AlphaFoldDB" id="A0A967F050"/>
<dbReference type="PANTHER" id="PTHR43639">
    <property type="entry name" value="OXIDOREDUCTASE, SHORT-CHAIN DEHYDROGENASE/REDUCTASE FAMILY (AFU_ORTHOLOGUE AFUA_5G02870)"/>
    <property type="match status" value="1"/>
</dbReference>
<dbReference type="InterPro" id="IPR020904">
    <property type="entry name" value="Sc_DH/Rdtase_CS"/>
</dbReference>
<dbReference type="FunFam" id="3.40.50.720:FF:000084">
    <property type="entry name" value="Short-chain dehydrogenase reductase"/>
    <property type="match status" value="1"/>
</dbReference>
<dbReference type="GO" id="GO:0016491">
    <property type="term" value="F:oxidoreductase activity"/>
    <property type="evidence" value="ECO:0007669"/>
    <property type="project" value="UniProtKB-KW"/>
</dbReference>
<dbReference type="Proteomes" id="UP000761264">
    <property type="component" value="Unassembled WGS sequence"/>
</dbReference>
<dbReference type="RefSeq" id="WP_167227349.1">
    <property type="nucleotide sequence ID" value="NZ_JAAQPH010000015.1"/>
</dbReference>
<dbReference type="NCBIfam" id="NF005559">
    <property type="entry name" value="PRK07231.1"/>
    <property type="match status" value="1"/>
</dbReference>
<reference evidence="3" key="1">
    <citation type="submission" date="2020-03" db="EMBL/GenBank/DDBJ databases">
        <title>Genome of Pelagibius litoralis DSM 21314T.</title>
        <authorList>
            <person name="Wang G."/>
        </authorList>
    </citation>
    <scope>NUCLEOTIDE SEQUENCE</scope>
    <source>
        <strain evidence="3">DSM 21314</strain>
    </source>
</reference>
<comment type="similarity">
    <text evidence="1">Belongs to the short-chain dehydrogenases/reductases (SDR) family.</text>
</comment>
<dbReference type="InterPro" id="IPR036291">
    <property type="entry name" value="NAD(P)-bd_dom_sf"/>
</dbReference>
<sequence>MDDVAAQSLSTASLGRLAGKVAVVTGAASGFGRAIARRFVEEGAQVAILDLNGEGAAMVAGEIGDPALPVTCDVAEGDQVAAAAAKVIEAFGRVDILVNNAGWSHRNQPLLEVDEDTFQKVFDINVKSIFHFTKALVPHWREIGSGVMVNVGSTAGIRPRPGLTWYNASKGAVNLMTRSLAVELAPDRIRVCGLAPVMGATALLETFMGMPDTPENRARFISTIPLGRLCEPEDMANAALYLASGEAEFITGVILEVDGGRTI</sequence>
<dbReference type="SUPFAM" id="SSF51735">
    <property type="entry name" value="NAD(P)-binding Rossmann-fold domains"/>
    <property type="match status" value="1"/>
</dbReference>
<dbReference type="PRINTS" id="PR00080">
    <property type="entry name" value="SDRFAMILY"/>
</dbReference>
<dbReference type="EMBL" id="JAAQPH010000015">
    <property type="protein sequence ID" value="NIA70583.1"/>
    <property type="molecule type" value="Genomic_DNA"/>
</dbReference>